<dbReference type="STRING" id="313594.PI23P_08340"/>
<dbReference type="Gene3D" id="3.40.50.300">
    <property type="entry name" value="P-loop containing nucleotide triphosphate hydrolases"/>
    <property type="match status" value="1"/>
</dbReference>
<dbReference type="Pfam" id="PF00488">
    <property type="entry name" value="MutS_V"/>
    <property type="match status" value="1"/>
</dbReference>
<evidence type="ECO:0000259" key="5">
    <source>
        <dbReference type="SMART" id="SM00534"/>
    </source>
</evidence>
<keyword evidence="4" id="KW-1133">Transmembrane helix</keyword>
<dbReference type="EMBL" id="AAOG01000002">
    <property type="protein sequence ID" value="EAR12620.1"/>
    <property type="molecule type" value="Genomic_DNA"/>
</dbReference>
<dbReference type="InterPro" id="IPR045076">
    <property type="entry name" value="MutS"/>
</dbReference>
<keyword evidence="7" id="KW-1185">Reference proteome</keyword>
<feature type="transmembrane region" description="Helical" evidence="4">
    <location>
        <begin position="159"/>
        <end position="192"/>
    </location>
</feature>
<feature type="transmembrane region" description="Helical" evidence="4">
    <location>
        <begin position="264"/>
        <end position="290"/>
    </location>
</feature>
<evidence type="ECO:0000313" key="6">
    <source>
        <dbReference type="EMBL" id="EAR12620.1"/>
    </source>
</evidence>
<organism evidence="6 7">
    <name type="scientific">Polaribacter irgensii 23-P</name>
    <dbReference type="NCBI Taxonomy" id="313594"/>
    <lineage>
        <taxon>Bacteria</taxon>
        <taxon>Pseudomonadati</taxon>
        <taxon>Bacteroidota</taxon>
        <taxon>Flavobacteriia</taxon>
        <taxon>Flavobacteriales</taxon>
        <taxon>Flavobacteriaceae</taxon>
    </lineage>
</organism>
<dbReference type="PANTHER" id="PTHR11361:SF152">
    <property type="entry name" value="DNA MISMATCH REPAIR PROTEIN"/>
    <property type="match status" value="1"/>
</dbReference>
<gene>
    <name evidence="6" type="ORF">PI23P_08340</name>
</gene>
<dbReference type="AlphaFoldDB" id="A4BZM7"/>
<accession>A4BZM7</accession>
<dbReference type="InterPro" id="IPR027417">
    <property type="entry name" value="P-loop_NTPase"/>
</dbReference>
<dbReference type="OrthoDB" id="9802448at2"/>
<dbReference type="SUPFAM" id="SSF52540">
    <property type="entry name" value="P-loop containing nucleoside triphosphate hydrolases"/>
    <property type="match status" value="1"/>
</dbReference>
<dbReference type="GO" id="GO:0005829">
    <property type="term" value="C:cytosol"/>
    <property type="evidence" value="ECO:0007669"/>
    <property type="project" value="TreeGrafter"/>
</dbReference>
<evidence type="ECO:0000256" key="1">
    <source>
        <dbReference type="ARBA" id="ARBA00022741"/>
    </source>
</evidence>
<keyword evidence="4" id="KW-0812">Transmembrane</keyword>
<dbReference type="GO" id="GO:0006298">
    <property type="term" value="P:mismatch repair"/>
    <property type="evidence" value="ECO:0007669"/>
    <property type="project" value="InterPro"/>
</dbReference>
<keyword evidence="2" id="KW-0067">ATP-binding</keyword>
<evidence type="ECO:0000256" key="4">
    <source>
        <dbReference type="SAM" id="Phobius"/>
    </source>
</evidence>
<keyword evidence="1" id="KW-0547">Nucleotide-binding</keyword>
<keyword evidence="3" id="KW-0238">DNA-binding</keyword>
<dbReference type="Proteomes" id="UP000003053">
    <property type="component" value="Unassembled WGS sequence"/>
</dbReference>
<comment type="caution">
    <text evidence="6">The sequence shown here is derived from an EMBL/GenBank/DDBJ whole genome shotgun (WGS) entry which is preliminary data.</text>
</comment>
<dbReference type="PANTHER" id="PTHR11361">
    <property type="entry name" value="DNA MISMATCH REPAIR PROTEIN MUTS FAMILY MEMBER"/>
    <property type="match status" value="1"/>
</dbReference>
<dbReference type="GO" id="GO:0005524">
    <property type="term" value="F:ATP binding"/>
    <property type="evidence" value="ECO:0007669"/>
    <property type="project" value="UniProtKB-KW"/>
</dbReference>
<dbReference type="GO" id="GO:0140664">
    <property type="term" value="F:ATP-dependent DNA damage sensor activity"/>
    <property type="evidence" value="ECO:0007669"/>
    <property type="project" value="InterPro"/>
</dbReference>
<evidence type="ECO:0000256" key="3">
    <source>
        <dbReference type="ARBA" id="ARBA00023125"/>
    </source>
</evidence>
<protein>
    <submittedName>
        <fullName evidence="6">Mismatch repair protein MutS-like ATPase</fullName>
    </submittedName>
</protein>
<feature type="domain" description="DNA mismatch repair proteins mutS family" evidence="5">
    <location>
        <begin position="359"/>
        <end position="545"/>
    </location>
</feature>
<dbReference type="SMART" id="SM00534">
    <property type="entry name" value="MUTSac"/>
    <property type="match status" value="1"/>
</dbReference>
<evidence type="ECO:0000256" key="2">
    <source>
        <dbReference type="ARBA" id="ARBA00022840"/>
    </source>
</evidence>
<sequence length="554" mass="64497">MNWILGVIIILILRFLLSNYRKKKNIKKTKNNLLNNWSKQKSQDEFHFVSIEKYFNSNNQKKDAFHLISDRCATDLDINETFKIIDRTSSKIGQQYLYYKVRTIQNKDKLQTFSNLTLLFEENEDLRLKAQLNLTSLNSNDSYSFESLITSQPIAKPKIIWLIYTLSILSITFIFLGFLFPIFFIFLIPVFTTNMLFHYKNKWEVSNYINGVTQLSKALIVSKNLISYPKIKNHFNNASFIKEIEKISLKTTFISFEKKVDNEFAIAFWIISELIKVLFNFEYIIFYSFIDSITKRKEDLKNLFHFIGEIDSAISSASLKASEYELCEPTFVEEKELVVKDIYHPLIKNCIVNDLDLLNKSLLLTGSNMSGKTTFIRSISINSVLAQTINICFAKEYVAPFFKLYSSIRITDDILENTSYYLEEVLTIKKLIDASNSQNPCLFVLDEIFKGTNTIERISGGKAILSYLNKGNNVVLVSTHDIELTDILSIENFELFHFSEEIENNELTFEHKLKEGKLKTRNAIKILELYNYPKEMIEDARETEKITFANTLQN</sequence>
<dbReference type="RefSeq" id="WP_004570288.1">
    <property type="nucleotide sequence ID" value="NZ_CH724148.1"/>
</dbReference>
<keyword evidence="4" id="KW-0472">Membrane</keyword>
<dbReference type="GO" id="GO:0030983">
    <property type="term" value="F:mismatched DNA binding"/>
    <property type="evidence" value="ECO:0007669"/>
    <property type="project" value="InterPro"/>
</dbReference>
<name>A4BZM7_9FLAO</name>
<dbReference type="eggNOG" id="COG0249">
    <property type="taxonomic scope" value="Bacteria"/>
</dbReference>
<dbReference type="HOGENOM" id="CLU_030717_1_0_10"/>
<dbReference type="InterPro" id="IPR000432">
    <property type="entry name" value="DNA_mismatch_repair_MutS_C"/>
</dbReference>
<reference evidence="6 7" key="1">
    <citation type="submission" date="2006-02" db="EMBL/GenBank/DDBJ databases">
        <authorList>
            <person name="Murray A."/>
            <person name="Staley J."/>
            <person name="Ferriera S."/>
            <person name="Johnson J."/>
            <person name="Kravitz S."/>
            <person name="Halpern A."/>
            <person name="Remington K."/>
            <person name="Beeson K."/>
            <person name="Tran B."/>
            <person name="Rogers Y.-H."/>
            <person name="Friedman R."/>
            <person name="Venter J.C."/>
        </authorList>
    </citation>
    <scope>NUCLEOTIDE SEQUENCE [LARGE SCALE GENOMIC DNA]</scope>
    <source>
        <strain evidence="6 7">23-P</strain>
    </source>
</reference>
<evidence type="ECO:0000313" key="7">
    <source>
        <dbReference type="Proteomes" id="UP000003053"/>
    </source>
</evidence>
<proteinExistence type="predicted"/>